<protein>
    <submittedName>
        <fullName evidence="1">Uncharacterized protein</fullName>
    </submittedName>
</protein>
<organism evidence="1 2">
    <name type="scientific">Indibacter alkaliphilus (strain CCUG 57479 / KCTC 22604 / LW1)</name>
    <dbReference type="NCBI Taxonomy" id="1189612"/>
    <lineage>
        <taxon>Bacteria</taxon>
        <taxon>Pseudomonadati</taxon>
        <taxon>Bacteroidota</taxon>
        <taxon>Cytophagia</taxon>
        <taxon>Cytophagales</taxon>
        <taxon>Cyclobacteriaceae</taxon>
    </lineage>
</organism>
<sequence length="55" mass="6404">MKDLMNWHYHQVESPAQIFSSSKHQFKQKHQENSHFGQSSFSTSFSLCVIAGNEF</sequence>
<name>S2DT00_INDAL</name>
<comment type="caution">
    <text evidence="1">The sequence shown here is derived from an EMBL/GenBank/DDBJ whole genome shotgun (WGS) entry which is preliminary data.</text>
</comment>
<keyword evidence="2" id="KW-1185">Reference proteome</keyword>
<dbReference type="EMBL" id="ALWO02000040">
    <property type="protein sequence ID" value="EOZ95191.1"/>
    <property type="molecule type" value="Genomic_DNA"/>
</dbReference>
<gene>
    <name evidence="1" type="ORF">A33Q_3396</name>
</gene>
<reference evidence="1 2" key="1">
    <citation type="journal article" date="2013" name="Genome Announc.">
        <title>Draft Genome Sequence of Indibacter alkaliphilus Strain LW1T, Isolated from Lonar Lake, a Haloalkaline Lake in the Buldana District of Maharashtra, India.</title>
        <authorList>
            <person name="Singh A."/>
            <person name="Kumar Jangir P."/>
            <person name="Sharma R."/>
            <person name="Singh A."/>
            <person name="Kumar Pinnaka A."/>
            <person name="Shivaji S."/>
        </authorList>
    </citation>
    <scope>NUCLEOTIDE SEQUENCE [LARGE SCALE GENOMIC DNA]</scope>
    <source>
        <strain evidence="2">CCUG 57479 / KCTC 22604 / LW1</strain>
    </source>
</reference>
<evidence type="ECO:0000313" key="2">
    <source>
        <dbReference type="Proteomes" id="UP000006073"/>
    </source>
</evidence>
<dbReference type="Proteomes" id="UP000006073">
    <property type="component" value="Unassembled WGS sequence"/>
</dbReference>
<proteinExistence type="predicted"/>
<accession>S2DT00</accession>
<evidence type="ECO:0000313" key="1">
    <source>
        <dbReference type="EMBL" id="EOZ95191.1"/>
    </source>
</evidence>
<dbReference type="AlphaFoldDB" id="S2DT00"/>